<dbReference type="InterPro" id="IPR007921">
    <property type="entry name" value="CHAP_dom"/>
</dbReference>
<evidence type="ECO:0000313" key="2">
    <source>
        <dbReference type="EMBL" id="UTH14779.1"/>
    </source>
</evidence>
<dbReference type="EC" id="3.5.1.28" evidence="2"/>
<evidence type="ECO:0000313" key="3">
    <source>
        <dbReference type="Proteomes" id="UP001057381"/>
    </source>
</evidence>
<dbReference type="EMBL" id="CP073809">
    <property type="protein sequence ID" value="UTH14779.1"/>
    <property type="molecule type" value="Genomic_DNA"/>
</dbReference>
<dbReference type="Pfam" id="PF24246">
    <property type="entry name" value="SH3b_T"/>
    <property type="match status" value="1"/>
</dbReference>
<gene>
    <name evidence="2" type="ORF">KFV11_05365</name>
</gene>
<evidence type="ECO:0000259" key="1">
    <source>
        <dbReference type="PROSITE" id="PS50911"/>
    </source>
</evidence>
<dbReference type="GO" id="GO:0008745">
    <property type="term" value="F:N-acetylmuramoyl-L-alanine amidase activity"/>
    <property type="evidence" value="ECO:0007669"/>
    <property type="project" value="UniProtKB-EC"/>
</dbReference>
<dbReference type="SUPFAM" id="SSF54001">
    <property type="entry name" value="Cysteine proteinases"/>
    <property type="match status" value="1"/>
</dbReference>
<proteinExistence type="predicted"/>
<dbReference type="Gene3D" id="3.40.80.10">
    <property type="entry name" value="Peptidoglycan recognition protein-like"/>
    <property type="match status" value="1"/>
</dbReference>
<keyword evidence="2" id="KW-0378">Hydrolase</keyword>
<dbReference type="AlphaFoldDB" id="A0A9Q9BS90"/>
<dbReference type="Proteomes" id="UP001057381">
    <property type="component" value="Chromosome"/>
</dbReference>
<dbReference type="InterPro" id="IPR038765">
    <property type="entry name" value="Papain-like_cys_pep_sf"/>
</dbReference>
<name>A0A9Q9BS90_9STAP</name>
<protein>
    <submittedName>
        <fullName evidence="2">N-acetylmuramoyl-L-alanine amidase</fullName>
        <ecNumber evidence="2">3.5.1.28</ecNumber>
    </submittedName>
</protein>
<dbReference type="InterPro" id="IPR036505">
    <property type="entry name" value="Amidase/PGRP_sf"/>
</dbReference>
<dbReference type="GO" id="GO:0009253">
    <property type="term" value="P:peptidoglycan catabolic process"/>
    <property type="evidence" value="ECO:0007669"/>
    <property type="project" value="InterPro"/>
</dbReference>
<dbReference type="RefSeq" id="WP_254250557.1">
    <property type="nucleotide sequence ID" value="NZ_CP073809.1"/>
</dbReference>
<sequence length="453" mass="51012">MKTTKELSDRLDWYIGKYIDPDKKYGFQCADLPTDLVKWATGILMTGNARDLIYNDFKGQADVLINIPELEILKGDILIYSHGRFDNKYGHVAIAYKNITLQSCIVLEQNWDDDADTPVTPRLDYYEGLSHVIRIKFKKDGGITMTKNAKMKYAIITDHTKGLPQIPYRNGVGRPEGVVGHETANPNSTIDGEIAYMRANWQNAFVHAYAGNKKIVEVANTDYVAWGAGPTANGRFIHIELVRYKSKADAMAAIDRWIFYMAYQIYWYNLLADDAADGAGTVWSHDAVSKYLGGTDHSDPIEYLKSWGITWTQVAKKVAEYVNSLYKGDSTKVKAIGENTAQAVQSATKVTAKPTVDKNVSFPLNKYRYRSPEAYVKGRIDSDGAEVRKRTGSQSTGFKFDKKAGYDLQPGDEVYIFETHNGFGRIYTDALTGKGSNDWIWLERLKIDKIFKA</sequence>
<reference evidence="2" key="1">
    <citation type="submission" date="2021-04" db="EMBL/GenBank/DDBJ databases">
        <title>Complete Genome Sequences of Macrococcus spp. from dog and cattle.</title>
        <authorList>
            <person name="Schwendener S."/>
            <person name="Perreten V."/>
        </authorList>
    </citation>
    <scope>NUCLEOTIDE SEQUENCE</scope>
    <source>
        <strain evidence="2">Epi0143-OL</strain>
    </source>
</reference>
<dbReference type="InterPro" id="IPR057505">
    <property type="entry name" value="SH3b_T_C"/>
</dbReference>
<dbReference type="Pfam" id="PF01510">
    <property type="entry name" value="Amidase_2"/>
    <property type="match status" value="1"/>
</dbReference>
<dbReference type="CDD" id="cd06583">
    <property type="entry name" value="PGRP"/>
    <property type="match status" value="1"/>
</dbReference>
<dbReference type="SMART" id="SM00644">
    <property type="entry name" value="Ami_2"/>
    <property type="match status" value="1"/>
</dbReference>
<dbReference type="SUPFAM" id="SSF55846">
    <property type="entry name" value="N-acetylmuramoyl-L-alanine amidase-like"/>
    <property type="match status" value="1"/>
</dbReference>
<dbReference type="InterPro" id="IPR002502">
    <property type="entry name" value="Amidase_domain"/>
</dbReference>
<dbReference type="Gene3D" id="3.90.1720.10">
    <property type="entry name" value="endopeptidase domain like (from Nostoc punctiforme)"/>
    <property type="match status" value="1"/>
</dbReference>
<feature type="domain" description="Peptidase C51" evidence="1">
    <location>
        <begin position="4"/>
        <end position="136"/>
    </location>
</feature>
<dbReference type="PROSITE" id="PS50911">
    <property type="entry name" value="CHAP"/>
    <property type="match status" value="1"/>
</dbReference>
<organism evidence="2 3">
    <name type="scientific">Macrococcus equipercicus</name>
    <dbReference type="NCBI Taxonomy" id="69967"/>
    <lineage>
        <taxon>Bacteria</taxon>
        <taxon>Bacillati</taxon>
        <taxon>Bacillota</taxon>
        <taxon>Bacilli</taxon>
        <taxon>Bacillales</taxon>
        <taxon>Staphylococcaceae</taxon>
        <taxon>Macrococcus</taxon>
    </lineage>
</organism>
<accession>A0A9Q9BS90</accession>
<dbReference type="KEGG" id="mequ:KFV11_05365"/>